<protein>
    <recommendedName>
        <fullName evidence="6">RING-type domain-containing protein</fullName>
    </recommendedName>
</protein>
<keyword evidence="5" id="KW-0812">Transmembrane</keyword>
<dbReference type="PANTHER" id="PTHR45969">
    <property type="entry name" value="RING ZINC FINGER PROTEIN-RELATED"/>
    <property type="match status" value="1"/>
</dbReference>
<evidence type="ECO:0000259" key="6">
    <source>
        <dbReference type="PROSITE" id="PS50089"/>
    </source>
</evidence>
<feature type="domain" description="RING-type" evidence="6">
    <location>
        <begin position="117"/>
        <end position="160"/>
    </location>
</feature>
<sequence length="373" mass="42494">MANHPKFSSRGIVMGFPSKEYLVVPKPVVLFFLFLGYIKFAILMALYCLGLYDSLEPLISPLEEFEFYFLDGIEVSPLTKPTFEIKKQLKVVEFVSLAHKYQVEEDEYDDHDNGPRCVVCLGNLEAKQKVRELKNCIHAFHVECIDRWMDAGQLNCPLCRADLLPTISKDGKWGSFLHSWGRREEKDKGKKEGICRDSRNFALEERKLVRKDRISGLKLVLDKLGEDVPILHGGFGFRLVLVHMETVALGGLWMFCILCVCVTHEVRVLIWELCDVLTSTGVSYRIFDRISGLKLVLGKLGEDVPILHGVFGFRLVLVHMETVALCGLWMFCILCLGFGTKIVMFLVGFSYGFRTSMIEIGSCSFNSRFLFFV</sequence>
<dbReference type="InterPro" id="IPR013083">
    <property type="entry name" value="Znf_RING/FYVE/PHD"/>
</dbReference>
<dbReference type="PANTHER" id="PTHR45969:SF81">
    <property type="entry name" value="OS08G0157400 PROTEIN"/>
    <property type="match status" value="1"/>
</dbReference>
<proteinExistence type="predicted"/>
<dbReference type="Proteomes" id="UP000734854">
    <property type="component" value="Unassembled WGS sequence"/>
</dbReference>
<evidence type="ECO:0000256" key="5">
    <source>
        <dbReference type="SAM" id="Phobius"/>
    </source>
</evidence>
<evidence type="ECO:0000256" key="1">
    <source>
        <dbReference type="ARBA" id="ARBA00022723"/>
    </source>
</evidence>
<keyword evidence="3" id="KW-0862">Zinc</keyword>
<keyword evidence="8" id="KW-1185">Reference proteome</keyword>
<keyword evidence="5" id="KW-1133">Transmembrane helix</keyword>
<gene>
    <name evidence="7" type="ORF">ZIOFF_022211</name>
</gene>
<feature type="transmembrane region" description="Helical" evidence="5">
    <location>
        <begin position="28"/>
        <end position="52"/>
    </location>
</feature>
<dbReference type="GO" id="GO:0061630">
    <property type="term" value="F:ubiquitin protein ligase activity"/>
    <property type="evidence" value="ECO:0007669"/>
    <property type="project" value="TreeGrafter"/>
</dbReference>
<evidence type="ECO:0000256" key="2">
    <source>
        <dbReference type="ARBA" id="ARBA00022771"/>
    </source>
</evidence>
<comment type="caution">
    <text evidence="7">The sequence shown here is derived from an EMBL/GenBank/DDBJ whole genome shotgun (WGS) entry which is preliminary data.</text>
</comment>
<feature type="transmembrane region" description="Helical" evidence="5">
    <location>
        <begin position="322"/>
        <end position="347"/>
    </location>
</feature>
<evidence type="ECO:0000313" key="8">
    <source>
        <dbReference type="Proteomes" id="UP000734854"/>
    </source>
</evidence>
<keyword evidence="5" id="KW-0472">Membrane</keyword>
<evidence type="ECO:0000256" key="4">
    <source>
        <dbReference type="PROSITE-ProRule" id="PRU00175"/>
    </source>
</evidence>
<dbReference type="Pfam" id="PF13639">
    <property type="entry name" value="zf-RING_2"/>
    <property type="match status" value="1"/>
</dbReference>
<dbReference type="PROSITE" id="PS50089">
    <property type="entry name" value="ZF_RING_2"/>
    <property type="match status" value="1"/>
</dbReference>
<dbReference type="EMBL" id="JACMSC010000006">
    <property type="protein sequence ID" value="KAG6518730.1"/>
    <property type="molecule type" value="Genomic_DNA"/>
</dbReference>
<dbReference type="AlphaFoldDB" id="A0A8J5H972"/>
<organism evidence="7 8">
    <name type="scientific">Zingiber officinale</name>
    <name type="common">Ginger</name>
    <name type="synonym">Amomum zingiber</name>
    <dbReference type="NCBI Taxonomy" id="94328"/>
    <lineage>
        <taxon>Eukaryota</taxon>
        <taxon>Viridiplantae</taxon>
        <taxon>Streptophyta</taxon>
        <taxon>Embryophyta</taxon>
        <taxon>Tracheophyta</taxon>
        <taxon>Spermatophyta</taxon>
        <taxon>Magnoliopsida</taxon>
        <taxon>Liliopsida</taxon>
        <taxon>Zingiberales</taxon>
        <taxon>Zingiberaceae</taxon>
        <taxon>Zingiber</taxon>
    </lineage>
</organism>
<dbReference type="Gene3D" id="3.30.40.10">
    <property type="entry name" value="Zinc/RING finger domain, C3HC4 (zinc finger)"/>
    <property type="match status" value="1"/>
</dbReference>
<evidence type="ECO:0000256" key="3">
    <source>
        <dbReference type="ARBA" id="ARBA00022833"/>
    </source>
</evidence>
<accession>A0A8J5H972</accession>
<name>A0A8J5H972_ZINOF</name>
<evidence type="ECO:0000313" key="7">
    <source>
        <dbReference type="EMBL" id="KAG6518730.1"/>
    </source>
</evidence>
<keyword evidence="1" id="KW-0479">Metal-binding</keyword>
<dbReference type="InterPro" id="IPR001841">
    <property type="entry name" value="Znf_RING"/>
</dbReference>
<keyword evidence="2 4" id="KW-0863">Zinc-finger</keyword>
<dbReference type="GO" id="GO:0016567">
    <property type="term" value="P:protein ubiquitination"/>
    <property type="evidence" value="ECO:0007669"/>
    <property type="project" value="TreeGrafter"/>
</dbReference>
<feature type="transmembrane region" description="Helical" evidence="5">
    <location>
        <begin position="247"/>
        <end position="270"/>
    </location>
</feature>
<dbReference type="SUPFAM" id="SSF57850">
    <property type="entry name" value="RING/U-box"/>
    <property type="match status" value="1"/>
</dbReference>
<dbReference type="SMART" id="SM00184">
    <property type="entry name" value="RING"/>
    <property type="match status" value="1"/>
</dbReference>
<reference evidence="7 8" key="1">
    <citation type="submission" date="2020-08" db="EMBL/GenBank/DDBJ databases">
        <title>Plant Genome Project.</title>
        <authorList>
            <person name="Zhang R.-G."/>
        </authorList>
    </citation>
    <scope>NUCLEOTIDE SEQUENCE [LARGE SCALE GENOMIC DNA]</scope>
    <source>
        <tissue evidence="7">Rhizome</tissue>
    </source>
</reference>
<dbReference type="GO" id="GO:0008270">
    <property type="term" value="F:zinc ion binding"/>
    <property type="evidence" value="ECO:0007669"/>
    <property type="project" value="UniProtKB-KW"/>
</dbReference>